<dbReference type="GO" id="GO:0000981">
    <property type="term" value="F:DNA-binding transcription factor activity, RNA polymerase II-specific"/>
    <property type="evidence" value="ECO:0007669"/>
    <property type="project" value="InterPro"/>
</dbReference>
<reference evidence="5" key="1">
    <citation type="journal article" date="2020" name="Stud. Mycol.">
        <title>101 Dothideomycetes genomes: a test case for predicting lifestyles and emergence of pathogens.</title>
        <authorList>
            <person name="Haridas S."/>
            <person name="Albert R."/>
            <person name="Binder M."/>
            <person name="Bloem J."/>
            <person name="Labutti K."/>
            <person name="Salamov A."/>
            <person name="Andreopoulos B."/>
            <person name="Baker S."/>
            <person name="Barry K."/>
            <person name="Bills G."/>
            <person name="Bluhm B."/>
            <person name="Cannon C."/>
            <person name="Castanera R."/>
            <person name="Culley D."/>
            <person name="Daum C."/>
            <person name="Ezra D."/>
            <person name="Gonzalez J."/>
            <person name="Henrissat B."/>
            <person name="Kuo A."/>
            <person name="Liang C."/>
            <person name="Lipzen A."/>
            <person name="Lutzoni F."/>
            <person name="Magnuson J."/>
            <person name="Mondo S."/>
            <person name="Nolan M."/>
            <person name="Ohm R."/>
            <person name="Pangilinan J."/>
            <person name="Park H.-J."/>
            <person name="Ramirez L."/>
            <person name="Alfaro M."/>
            <person name="Sun H."/>
            <person name="Tritt A."/>
            <person name="Yoshinaga Y."/>
            <person name="Zwiers L.-H."/>
            <person name="Turgeon B."/>
            <person name="Goodwin S."/>
            <person name="Spatafora J."/>
            <person name="Crous P."/>
            <person name="Grigoriev I."/>
        </authorList>
    </citation>
    <scope>NUCLEOTIDE SEQUENCE</scope>
    <source>
        <strain evidence="5">CBS 116435</strain>
    </source>
</reference>
<dbReference type="Gene3D" id="4.10.240.10">
    <property type="entry name" value="Zn(2)-C6 fungal-type DNA-binding domain"/>
    <property type="match status" value="1"/>
</dbReference>
<dbReference type="GO" id="GO:0003677">
    <property type="term" value="F:DNA binding"/>
    <property type="evidence" value="ECO:0007669"/>
    <property type="project" value="InterPro"/>
</dbReference>
<dbReference type="EMBL" id="MU003767">
    <property type="protein sequence ID" value="KAF2725638.1"/>
    <property type="molecule type" value="Genomic_DNA"/>
</dbReference>
<proteinExistence type="predicted"/>
<comment type="caution">
    <text evidence="5">The sequence shown here is derived from an EMBL/GenBank/DDBJ whole genome shotgun (WGS) entry which is preliminary data.</text>
</comment>
<comment type="subcellular location">
    <subcellularLocation>
        <location evidence="1">Nucleus</location>
    </subcellularLocation>
</comment>
<evidence type="ECO:0000259" key="4">
    <source>
        <dbReference type="PROSITE" id="PS50048"/>
    </source>
</evidence>
<gene>
    <name evidence="5" type="ORF">K431DRAFT_200619</name>
</gene>
<sequence>ASPSAQSATSAKARSCVTCRTRKVRCDKTSPCSNCRRAGIACAYPSAERPVRWARRMNRVANHAATTATAAQDPNAVPSPVLERVQKLEGLVTALRSQLEQANATAASMAGDASGANLPGDSTRDFDQHKADKAQCTHAGNIPDRFGRMVLHDTDQSRYVSSGFWSRIYDELDGIKVDSHEVGALDFDSSEDESSSSTPLYTRELERTPLERHAFMFGHNLNPGDTSTKDLHPLPSQVPFLFEIYSENVNSLARIIHLPTVSKMVRESRKSDTRGLTPADEALTFAIYYAVVTSMDEDEIFSNFGFAKADLSLRYRLGLEISIAKADFLNVPNLTLVQALVIFLWLARRHDSPRFVWMMTGLVIRMAQALGLHRDGTNFKHLSPYEIEMRRRVWWGVCLLDIRASEDQGTDFTIVRGSFDTKPPLNINDDDIDPTTTQTPVERDGMTDMTISLAWIDQGENSKLIMAQSGGNGLLNTDEHRRLLDQMYLRFEEGCLQHLEKSNKSEARIGVIILRLVMAKMTMLTHLPVLFASPNEDFSDTIRTKLLVSAIEIAEFNHVLNSEQAFRRWRWMYQTYTHWYAIVYLLLETSRRQWSPMVERAWVALRSPWLIPNQSQIDKNAPIWMPLRKLMAKARKHRDVELERLRINPEVAKKLEIEDNESCPPTSNGLFLNDSNVVALYRDRWCQLLM</sequence>
<dbReference type="SUPFAM" id="SSF57701">
    <property type="entry name" value="Zn2/Cys6 DNA-binding domain"/>
    <property type="match status" value="1"/>
</dbReference>
<dbReference type="AlphaFoldDB" id="A0A9P4UUE2"/>
<evidence type="ECO:0000256" key="3">
    <source>
        <dbReference type="ARBA" id="ARBA00023242"/>
    </source>
</evidence>
<evidence type="ECO:0000256" key="2">
    <source>
        <dbReference type="ARBA" id="ARBA00022723"/>
    </source>
</evidence>
<keyword evidence="6" id="KW-1185">Reference proteome</keyword>
<dbReference type="SMART" id="SM00066">
    <property type="entry name" value="GAL4"/>
    <property type="match status" value="1"/>
</dbReference>
<evidence type="ECO:0000256" key="1">
    <source>
        <dbReference type="ARBA" id="ARBA00004123"/>
    </source>
</evidence>
<evidence type="ECO:0000313" key="6">
    <source>
        <dbReference type="Proteomes" id="UP000799441"/>
    </source>
</evidence>
<dbReference type="SMART" id="SM00906">
    <property type="entry name" value="Fungal_trans"/>
    <property type="match status" value="1"/>
</dbReference>
<dbReference type="CDD" id="cd00067">
    <property type="entry name" value="GAL4"/>
    <property type="match status" value="1"/>
</dbReference>
<feature type="non-terminal residue" evidence="5">
    <location>
        <position position="690"/>
    </location>
</feature>
<dbReference type="InterPro" id="IPR001138">
    <property type="entry name" value="Zn2Cys6_DnaBD"/>
</dbReference>
<dbReference type="GO" id="GO:0006351">
    <property type="term" value="P:DNA-templated transcription"/>
    <property type="evidence" value="ECO:0007669"/>
    <property type="project" value="InterPro"/>
</dbReference>
<evidence type="ECO:0000313" key="5">
    <source>
        <dbReference type="EMBL" id="KAF2725638.1"/>
    </source>
</evidence>
<dbReference type="PANTHER" id="PTHR31001:SF50">
    <property type="entry name" value="ZN(II)2CYS6 TRANSCRIPTION FACTOR (EUROFUNG)"/>
    <property type="match status" value="1"/>
</dbReference>
<dbReference type="PROSITE" id="PS50048">
    <property type="entry name" value="ZN2_CY6_FUNGAL_2"/>
    <property type="match status" value="1"/>
</dbReference>
<dbReference type="OrthoDB" id="3989227at2759"/>
<dbReference type="GO" id="GO:0008270">
    <property type="term" value="F:zinc ion binding"/>
    <property type="evidence" value="ECO:0007669"/>
    <property type="project" value="InterPro"/>
</dbReference>
<dbReference type="Pfam" id="PF00172">
    <property type="entry name" value="Zn_clus"/>
    <property type="match status" value="1"/>
</dbReference>
<dbReference type="PROSITE" id="PS00463">
    <property type="entry name" value="ZN2_CY6_FUNGAL_1"/>
    <property type="match status" value="1"/>
</dbReference>
<keyword evidence="2" id="KW-0479">Metal-binding</keyword>
<dbReference type="PANTHER" id="PTHR31001">
    <property type="entry name" value="UNCHARACTERIZED TRANSCRIPTIONAL REGULATORY PROTEIN"/>
    <property type="match status" value="1"/>
</dbReference>
<organism evidence="5 6">
    <name type="scientific">Polychaeton citri CBS 116435</name>
    <dbReference type="NCBI Taxonomy" id="1314669"/>
    <lineage>
        <taxon>Eukaryota</taxon>
        <taxon>Fungi</taxon>
        <taxon>Dikarya</taxon>
        <taxon>Ascomycota</taxon>
        <taxon>Pezizomycotina</taxon>
        <taxon>Dothideomycetes</taxon>
        <taxon>Dothideomycetidae</taxon>
        <taxon>Capnodiales</taxon>
        <taxon>Capnodiaceae</taxon>
        <taxon>Polychaeton</taxon>
    </lineage>
</organism>
<dbReference type="GO" id="GO:0005634">
    <property type="term" value="C:nucleus"/>
    <property type="evidence" value="ECO:0007669"/>
    <property type="project" value="UniProtKB-SubCell"/>
</dbReference>
<dbReference type="InterPro" id="IPR036864">
    <property type="entry name" value="Zn2-C6_fun-type_DNA-bd_sf"/>
</dbReference>
<dbReference type="CDD" id="cd12148">
    <property type="entry name" value="fungal_TF_MHR"/>
    <property type="match status" value="1"/>
</dbReference>
<feature type="domain" description="Zn(2)-C6 fungal-type" evidence="4">
    <location>
        <begin position="15"/>
        <end position="44"/>
    </location>
</feature>
<feature type="non-terminal residue" evidence="5">
    <location>
        <position position="1"/>
    </location>
</feature>
<dbReference type="InterPro" id="IPR007219">
    <property type="entry name" value="XnlR_reg_dom"/>
</dbReference>
<accession>A0A9P4UUE2</accession>
<dbReference type="Proteomes" id="UP000799441">
    <property type="component" value="Unassembled WGS sequence"/>
</dbReference>
<dbReference type="Pfam" id="PF04082">
    <property type="entry name" value="Fungal_trans"/>
    <property type="match status" value="1"/>
</dbReference>
<name>A0A9P4UUE2_9PEZI</name>
<keyword evidence="3" id="KW-0539">Nucleus</keyword>
<protein>
    <recommendedName>
        <fullName evidence="4">Zn(2)-C6 fungal-type domain-containing protein</fullName>
    </recommendedName>
</protein>
<dbReference type="InterPro" id="IPR050613">
    <property type="entry name" value="Sec_Metabolite_Reg"/>
</dbReference>